<keyword evidence="1" id="KW-0614">Plasmid</keyword>
<accession>A0A0F6RIU6</accession>
<dbReference type="Proteomes" id="UP000034085">
    <property type="component" value="Plasmid"/>
</dbReference>
<gene>
    <name evidence="1" type="ORF">F384_26370</name>
</gene>
<organism evidence="1 2">
    <name type="scientific">Citrobacter amalonaticus Y19</name>
    <dbReference type="NCBI Taxonomy" id="1261127"/>
    <lineage>
        <taxon>Bacteria</taxon>
        <taxon>Pseudomonadati</taxon>
        <taxon>Pseudomonadota</taxon>
        <taxon>Gammaproteobacteria</taxon>
        <taxon>Enterobacterales</taxon>
        <taxon>Enterobacteriaceae</taxon>
        <taxon>Citrobacter</taxon>
    </lineage>
</organism>
<evidence type="ECO:0000313" key="1">
    <source>
        <dbReference type="EMBL" id="AKE62098.1"/>
    </source>
</evidence>
<protein>
    <submittedName>
        <fullName evidence="1">Uncharacterized protein</fullName>
    </submittedName>
</protein>
<geneLocation type="plasmid" evidence="1">
    <name>unnamed</name>
</geneLocation>
<dbReference type="PATRIC" id="fig|1261127.3.peg.5471"/>
<dbReference type="EMBL" id="CP011133">
    <property type="protein sequence ID" value="AKE62098.1"/>
    <property type="molecule type" value="Genomic_DNA"/>
</dbReference>
<sequence length="63" mass="6715">MGNAAGYFAGANMEGKQSGSDSVGFLYFYIGRLSMVIIKPHDVGGKMNFLRGFLWATGGCLGF</sequence>
<dbReference type="KEGG" id="cama:F384_26370"/>
<evidence type="ECO:0000313" key="2">
    <source>
        <dbReference type="Proteomes" id="UP000034085"/>
    </source>
</evidence>
<proteinExistence type="predicted"/>
<reference evidence="1 2" key="1">
    <citation type="submission" date="2015-03" db="EMBL/GenBank/DDBJ databases">
        <title>Complete genome sequence of Citrobacter amalonaticus Y19.</title>
        <authorList>
            <person name="Park S."/>
        </authorList>
    </citation>
    <scope>NUCLEOTIDE SEQUENCE [LARGE SCALE GENOMIC DNA]</scope>
    <source>
        <strain evidence="1 2">Y19</strain>
        <plasmid evidence="2">Plasmid</plasmid>
    </source>
</reference>
<name>A0A0F6RIU6_CITAM</name>
<dbReference type="AlphaFoldDB" id="A0A0F6RIU6"/>
<dbReference type="HOGENOM" id="CLU_2877672_0_0_6"/>